<name>Q27I79_9ACTN</name>
<dbReference type="Pfam" id="PF00392">
    <property type="entry name" value="GntR"/>
    <property type="match status" value="1"/>
</dbReference>
<dbReference type="SMART" id="SM00345">
    <property type="entry name" value="HTH_GNTR"/>
    <property type="match status" value="1"/>
</dbReference>
<dbReference type="SUPFAM" id="SSF64288">
    <property type="entry name" value="Chorismate lyase-like"/>
    <property type="match status" value="1"/>
</dbReference>
<evidence type="ECO:0000256" key="2">
    <source>
        <dbReference type="ARBA" id="ARBA00023125"/>
    </source>
</evidence>
<dbReference type="GO" id="GO:0003677">
    <property type="term" value="F:DNA binding"/>
    <property type="evidence" value="ECO:0007669"/>
    <property type="project" value="UniProtKB-KW"/>
</dbReference>
<evidence type="ECO:0000259" key="4">
    <source>
        <dbReference type="PROSITE" id="PS50949"/>
    </source>
</evidence>
<dbReference type="InterPro" id="IPR036388">
    <property type="entry name" value="WH-like_DNA-bd_sf"/>
</dbReference>
<dbReference type="PANTHER" id="PTHR44846">
    <property type="entry name" value="MANNOSYL-D-GLYCERATE TRANSPORT/METABOLISM SYSTEM REPRESSOR MNGR-RELATED"/>
    <property type="match status" value="1"/>
</dbReference>
<dbReference type="Pfam" id="PF07702">
    <property type="entry name" value="UTRA"/>
    <property type="match status" value="1"/>
</dbReference>
<dbReference type="EMBL" id="DQ399904">
    <property type="protein sequence ID" value="ABD48732.1"/>
    <property type="molecule type" value="Genomic_DNA"/>
</dbReference>
<evidence type="ECO:0000256" key="3">
    <source>
        <dbReference type="ARBA" id="ARBA00023163"/>
    </source>
</evidence>
<dbReference type="InterPro" id="IPR028978">
    <property type="entry name" value="Chorismate_lyase_/UTRA_dom_sf"/>
</dbReference>
<dbReference type="PRINTS" id="PR00035">
    <property type="entry name" value="HTHGNTR"/>
</dbReference>
<evidence type="ECO:0000313" key="5">
    <source>
        <dbReference type="EMBL" id="ABD48732.1"/>
    </source>
</evidence>
<sequence length="258" mass="28687">MKEEVGGPMSKYSEVADQLRSAIERGEHPRGSALPSEERLAEQFGVSRPVINRALRLLRSEGLVRVERGRGTVVHEIAPIIRAATARYTKAARERGQSRGAFATEVTEMGHVPRSELVQLGPVTPPAHVATALEFEVDEVAAIRRRHMYADDVPVQVATSYVPWSIAAGTPITQEDTGPGGTYSRLADLGHPISRFTERITVRMPEADEAVVLRLSEDQPVYVIHHVAWTADNRPVEVTVHVMPVHQWKLDYEWQVDP</sequence>
<dbReference type="SMART" id="SM00866">
    <property type="entry name" value="UTRA"/>
    <property type="match status" value="1"/>
</dbReference>
<dbReference type="GO" id="GO:0003700">
    <property type="term" value="F:DNA-binding transcription factor activity"/>
    <property type="evidence" value="ECO:0007669"/>
    <property type="project" value="InterPro"/>
</dbReference>
<dbReference type="PROSITE" id="PS50949">
    <property type="entry name" value="HTH_GNTR"/>
    <property type="match status" value="1"/>
</dbReference>
<dbReference type="Gene3D" id="3.40.1410.10">
    <property type="entry name" value="Chorismate lyase-like"/>
    <property type="match status" value="1"/>
</dbReference>
<feature type="domain" description="HTH gntR-type" evidence="4">
    <location>
        <begin position="9"/>
        <end position="77"/>
    </location>
</feature>
<dbReference type="InterPro" id="IPR000524">
    <property type="entry name" value="Tscrpt_reg_HTH_GntR"/>
</dbReference>
<dbReference type="GO" id="GO:0045892">
    <property type="term" value="P:negative regulation of DNA-templated transcription"/>
    <property type="evidence" value="ECO:0007669"/>
    <property type="project" value="TreeGrafter"/>
</dbReference>
<dbReference type="SUPFAM" id="SSF46785">
    <property type="entry name" value="Winged helix' DNA-binding domain"/>
    <property type="match status" value="1"/>
</dbReference>
<dbReference type="InterPro" id="IPR036390">
    <property type="entry name" value="WH_DNA-bd_sf"/>
</dbReference>
<protein>
    <submittedName>
        <fullName evidence="5">PSQ10.9</fullName>
    </submittedName>
</protein>
<dbReference type="PANTHER" id="PTHR44846:SF17">
    <property type="entry name" value="GNTR-FAMILY TRANSCRIPTIONAL REGULATOR"/>
    <property type="match status" value="1"/>
</dbReference>
<dbReference type="AlphaFoldDB" id="Q27I79"/>
<proteinExistence type="predicted"/>
<accession>Q27I79</accession>
<dbReference type="InterPro" id="IPR050679">
    <property type="entry name" value="Bact_HTH_transcr_reg"/>
</dbReference>
<dbReference type="Gene3D" id="1.10.10.10">
    <property type="entry name" value="Winged helix-like DNA-binding domain superfamily/Winged helix DNA-binding domain"/>
    <property type="match status" value="1"/>
</dbReference>
<geneLocation type="plasmid" evidence="5">
    <name>pSQ10</name>
</geneLocation>
<reference evidence="5" key="1">
    <citation type="submission" date="2006-02" db="EMBL/GenBank/DDBJ databases">
        <title>Complete nucleotide sequence of Nocardiopsis plasmid pSQ10.</title>
        <authorList>
            <person name="Shen M."/>
            <person name="Xia H."/>
            <person name="Jiang C."/>
            <person name="Xu L."/>
            <person name="Qin Z."/>
        </authorList>
    </citation>
    <scope>NUCLEOTIDE SEQUENCE</scope>
    <source>
        <strain evidence="5">90127</strain>
        <plasmid evidence="5">pSQ10</plasmid>
    </source>
</reference>
<keyword evidence="3" id="KW-0804">Transcription</keyword>
<evidence type="ECO:0000256" key="1">
    <source>
        <dbReference type="ARBA" id="ARBA00023015"/>
    </source>
</evidence>
<organism evidence="5">
    <name type="scientific">Nocardiopsis sp. 90127</name>
    <dbReference type="NCBI Taxonomy" id="373213"/>
    <lineage>
        <taxon>Bacteria</taxon>
        <taxon>Bacillati</taxon>
        <taxon>Actinomycetota</taxon>
        <taxon>Actinomycetes</taxon>
        <taxon>Streptosporangiales</taxon>
        <taxon>Nocardiopsidaceae</taxon>
        <taxon>Nocardiopsis</taxon>
    </lineage>
</organism>
<dbReference type="InterPro" id="IPR011663">
    <property type="entry name" value="UTRA"/>
</dbReference>
<keyword evidence="1" id="KW-0805">Transcription regulation</keyword>
<dbReference type="CDD" id="cd07377">
    <property type="entry name" value="WHTH_GntR"/>
    <property type="match status" value="1"/>
</dbReference>
<keyword evidence="5" id="KW-0614">Plasmid</keyword>
<keyword evidence="2" id="KW-0238">DNA-binding</keyword>